<keyword evidence="6" id="KW-1133">Transmembrane helix</keyword>
<feature type="region of interest" description="Disordered" evidence="11">
    <location>
        <begin position="375"/>
        <end position="495"/>
    </location>
</feature>
<keyword evidence="8" id="KW-0472">Membrane</keyword>
<dbReference type="EMBL" id="JAJAGQ010000003">
    <property type="protein sequence ID" value="KAJ8567856.1"/>
    <property type="molecule type" value="Genomic_DNA"/>
</dbReference>
<dbReference type="InterPro" id="IPR027417">
    <property type="entry name" value="P-loop_NTPase"/>
</dbReference>
<feature type="compositionally biased region" description="Basic and acidic residues" evidence="11">
    <location>
        <begin position="375"/>
        <end position="386"/>
    </location>
</feature>
<protein>
    <recommendedName>
        <fullName evidence="12">Dynamin-type G domain-containing protein</fullName>
    </recommendedName>
</protein>
<sequence length="1258" mass="141102">MGIDVEAKLVHVPVEAGSDLLKENGKANHGSGITEPIKFGSHGIEEPKEEVSRIPVSNVPKDAVEDWPEPKQIHSFYTVKFRRFEDPKMKAKIELAEKELQKKNQARSQIIEKLKAKRAERSKVIEQRKALSAENKEFWSAIDGKKKEMEPLREALGQLGGSRNAGRDSRGPMVCSSEEELNHLIKSLQYRIQHESIPLNEEKQILREIKQLEGTREEVKKVAAARAQIHEMMGEKESIQNQVKLMNVGLDGVRKGQQEVKAKLKQIDDQIDGITKQINILDEELKELVEKRDKTYEHILELRKQREEGNSSFYQNSNVLHKVKQLADQKDVGALKELSVTEVDKFMSLWCGSKPFRDDYEMRILQSLDIRQLSRDGRMRNPDEKPLVLPEPPTISRAEVPAKANAKPVKEDHAPVEAAPVPKEQKEKSSKQNTKNTEKKDVDDEEEVYGLDTPKEPNKNEVDEATLKEIKKEEEITKNKQAMERKRKLAEKAAAKAAKKAQLEAAKKLKEREKKARKKGGSSIPELTEEPAEATEEVAEEERAEENVETTVAPKVKARKETVRHRATRARGSELPKAILKRKKATNYWLWAGAPAALAILDRFEAYNRLQAAAVAFGEKLPIPEIVAIGGQSDGKSSLLEALLGFRFNVREVEMGNRRPLILQMVHDPTALEPRCRFQEEDSEEYGSPIVLASAIADTINSRTESLLKKTRAAVSSQPIVMRAEYAHCPDLTIIDTPGFVLKAKKGEPERTPDEILSMVKRTVIVVSKFDNRLKEFTDRWEVNWYLSASGYLGENTRPFFVALPKDRGTISNDEFCRQISQEDVEMLHYLCDSDKGGFDEEKYRSYIGFGCQRDFLEAELQRRYKEAAPATLALLEQRCGEVNAEIARMEGKINATSDEALIDGAADPAPEQWGKTTEEERSESGIGSWPSVTADIKPPNATLRLYGGAAFERVANILLAHTGRGGGRGITEAAAGIARSWLAPLLDTACDRLAFVLGNLFEISIEKNHGHDSNRYIGFHAALRQSYNHFIKDLAIECKQLLRYHLDSATSPYSHVCYENNFIGSFSSGSMYQLNQASAGPLFTENREALRECQMTVPETPSPDQPSDGNYGIKRELGNCVEVGVRKRHPTITGNARNCGQNGESLLFGNGENISRPVSTYAEICSSAAQHFARIHEVLVERSVASTLNSGFLTPCPDRLFVALGLDLFAVNDEKFMDMFVAPGAIDSLENKRQSLQKRQKILHSCLNEFKSVARAL</sequence>
<evidence type="ECO:0000313" key="14">
    <source>
        <dbReference type="Proteomes" id="UP001152561"/>
    </source>
</evidence>
<evidence type="ECO:0000256" key="4">
    <source>
        <dbReference type="ARBA" id="ARBA00022692"/>
    </source>
</evidence>
<feature type="region of interest" description="Disordered" evidence="11">
    <location>
        <begin position="21"/>
        <end position="53"/>
    </location>
</feature>
<keyword evidence="3" id="KW-1003">Cell membrane</keyword>
<dbReference type="SMART" id="SM00053">
    <property type="entry name" value="DYNc"/>
    <property type="match status" value="1"/>
</dbReference>
<dbReference type="InterPro" id="IPR001401">
    <property type="entry name" value="Dynamin_GTPase"/>
</dbReference>
<feature type="domain" description="Dynamin-type G" evidence="12">
    <location>
        <begin position="620"/>
        <end position="761"/>
    </location>
</feature>
<name>A0A9Q1RR86_9SOLA</name>
<feature type="coiled-coil region" evidence="10">
    <location>
        <begin position="93"/>
        <end position="134"/>
    </location>
</feature>
<keyword evidence="7 10" id="KW-0175">Coiled coil</keyword>
<dbReference type="Gene3D" id="3.40.50.300">
    <property type="entry name" value="P-loop containing nucleotide triphosphate hydrolases"/>
    <property type="match status" value="1"/>
</dbReference>
<evidence type="ECO:0000256" key="9">
    <source>
        <dbReference type="ARBA" id="ARBA00038080"/>
    </source>
</evidence>
<dbReference type="Proteomes" id="UP001152561">
    <property type="component" value="Unassembled WGS sequence"/>
</dbReference>
<dbReference type="InterPro" id="IPR055282">
    <property type="entry name" value="PPI1-4"/>
</dbReference>
<keyword evidence="5" id="KW-0256">Endoplasmic reticulum</keyword>
<dbReference type="PANTHER" id="PTHR32219:SF2">
    <property type="entry name" value="PROTON PUMP-INTERACTOR 1"/>
    <property type="match status" value="1"/>
</dbReference>
<feature type="region of interest" description="Disordered" evidence="11">
    <location>
        <begin position="508"/>
        <end position="551"/>
    </location>
</feature>
<dbReference type="OrthoDB" id="2195113at2759"/>
<evidence type="ECO:0000256" key="8">
    <source>
        <dbReference type="ARBA" id="ARBA00023136"/>
    </source>
</evidence>
<dbReference type="Pfam" id="PF00350">
    <property type="entry name" value="Dynamin_N"/>
    <property type="match status" value="1"/>
</dbReference>
<dbReference type="GO" id="GO:0005789">
    <property type="term" value="C:endoplasmic reticulum membrane"/>
    <property type="evidence" value="ECO:0007669"/>
    <property type="project" value="UniProtKB-SubCell"/>
</dbReference>
<feature type="coiled-coil region" evidence="10">
    <location>
        <begin position="202"/>
        <end position="305"/>
    </location>
</feature>
<comment type="similarity">
    <text evidence="9">Belongs to the plant Proton pump-interactor protein family.</text>
</comment>
<dbReference type="GO" id="GO:0005525">
    <property type="term" value="F:GTP binding"/>
    <property type="evidence" value="ECO:0007669"/>
    <property type="project" value="InterPro"/>
</dbReference>
<dbReference type="GO" id="GO:0005886">
    <property type="term" value="C:plasma membrane"/>
    <property type="evidence" value="ECO:0007669"/>
    <property type="project" value="UniProtKB-SubCell"/>
</dbReference>
<dbReference type="AlphaFoldDB" id="A0A9Q1RR86"/>
<feature type="compositionally biased region" description="Basic and acidic residues" evidence="11">
    <location>
        <begin position="43"/>
        <end position="52"/>
    </location>
</feature>
<keyword evidence="14" id="KW-1185">Reference proteome</keyword>
<feature type="compositionally biased region" description="Acidic residues" evidence="11">
    <location>
        <begin position="527"/>
        <end position="548"/>
    </location>
</feature>
<dbReference type="PRINTS" id="PR00195">
    <property type="entry name" value="DYNAMIN"/>
</dbReference>
<dbReference type="InterPro" id="IPR022812">
    <property type="entry name" value="Dynamin"/>
</dbReference>
<organism evidence="13 14">
    <name type="scientific">Anisodus acutangulus</name>
    <dbReference type="NCBI Taxonomy" id="402998"/>
    <lineage>
        <taxon>Eukaryota</taxon>
        <taxon>Viridiplantae</taxon>
        <taxon>Streptophyta</taxon>
        <taxon>Embryophyta</taxon>
        <taxon>Tracheophyta</taxon>
        <taxon>Spermatophyta</taxon>
        <taxon>Magnoliopsida</taxon>
        <taxon>eudicotyledons</taxon>
        <taxon>Gunneridae</taxon>
        <taxon>Pentapetalae</taxon>
        <taxon>asterids</taxon>
        <taxon>lamiids</taxon>
        <taxon>Solanales</taxon>
        <taxon>Solanaceae</taxon>
        <taxon>Solanoideae</taxon>
        <taxon>Hyoscyameae</taxon>
        <taxon>Anisodus</taxon>
    </lineage>
</organism>
<feature type="compositionally biased region" description="Basic and acidic residues" evidence="11">
    <location>
        <begin position="423"/>
        <end position="442"/>
    </location>
</feature>
<gene>
    <name evidence="13" type="ORF">K7X08_020578</name>
</gene>
<evidence type="ECO:0000256" key="3">
    <source>
        <dbReference type="ARBA" id="ARBA00022475"/>
    </source>
</evidence>
<reference evidence="14" key="1">
    <citation type="journal article" date="2023" name="Proc. Natl. Acad. Sci. U.S.A.">
        <title>Genomic and structural basis for evolution of tropane alkaloid biosynthesis.</title>
        <authorList>
            <person name="Wanga Y.-J."/>
            <person name="Taina T."/>
            <person name="Yua J.-Y."/>
            <person name="Lia J."/>
            <person name="Xua B."/>
            <person name="Chenc J."/>
            <person name="D'Auriad J.C."/>
            <person name="Huanga J.-P."/>
            <person name="Huanga S.-X."/>
        </authorList>
    </citation>
    <scope>NUCLEOTIDE SEQUENCE [LARGE SCALE GENOMIC DNA]</scope>
    <source>
        <strain evidence="14">cv. KIB-2019</strain>
    </source>
</reference>
<dbReference type="SUPFAM" id="SSF52540">
    <property type="entry name" value="P-loop containing nucleoside triphosphate hydrolases"/>
    <property type="match status" value="1"/>
</dbReference>
<comment type="caution">
    <text evidence="13">The sequence shown here is derived from an EMBL/GenBank/DDBJ whole genome shotgun (WGS) entry which is preliminary data.</text>
</comment>
<evidence type="ECO:0000256" key="6">
    <source>
        <dbReference type="ARBA" id="ARBA00022989"/>
    </source>
</evidence>
<evidence type="ECO:0000256" key="10">
    <source>
        <dbReference type="SAM" id="Coils"/>
    </source>
</evidence>
<dbReference type="InterPro" id="IPR045063">
    <property type="entry name" value="Dynamin_N"/>
</dbReference>
<evidence type="ECO:0000256" key="5">
    <source>
        <dbReference type="ARBA" id="ARBA00022824"/>
    </source>
</evidence>
<comment type="subcellular location">
    <subcellularLocation>
        <location evidence="1">Cell membrane</location>
        <topology evidence="1">Single-pass membrane protein</topology>
    </subcellularLocation>
    <subcellularLocation>
        <location evidence="2">Endoplasmic reticulum membrane</location>
        <topology evidence="2">Single-pass membrane protein</topology>
    </subcellularLocation>
</comment>
<keyword evidence="4" id="KW-0812">Transmembrane</keyword>
<evidence type="ECO:0000256" key="11">
    <source>
        <dbReference type="SAM" id="MobiDB-lite"/>
    </source>
</evidence>
<evidence type="ECO:0000259" key="12">
    <source>
        <dbReference type="PROSITE" id="PS51718"/>
    </source>
</evidence>
<dbReference type="GO" id="GO:0003924">
    <property type="term" value="F:GTPase activity"/>
    <property type="evidence" value="ECO:0007669"/>
    <property type="project" value="InterPro"/>
</dbReference>
<feature type="region of interest" description="Disordered" evidence="11">
    <location>
        <begin position="907"/>
        <end position="932"/>
    </location>
</feature>
<proteinExistence type="inferred from homology"/>
<evidence type="ECO:0000256" key="1">
    <source>
        <dbReference type="ARBA" id="ARBA00004162"/>
    </source>
</evidence>
<evidence type="ECO:0000313" key="13">
    <source>
        <dbReference type="EMBL" id="KAJ8567856.1"/>
    </source>
</evidence>
<feature type="compositionally biased region" description="Basic and acidic residues" evidence="11">
    <location>
        <begin position="453"/>
        <end position="494"/>
    </location>
</feature>
<dbReference type="PROSITE" id="PS51718">
    <property type="entry name" value="G_DYNAMIN_2"/>
    <property type="match status" value="1"/>
</dbReference>
<dbReference type="InterPro" id="IPR030381">
    <property type="entry name" value="G_DYNAMIN_dom"/>
</dbReference>
<dbReference type="PANTHER" id="PTHR32219">
    <property type="entry name" value="RNA-BINDING PROTEIN YLMH-RELATED"/>
    <property type="match status" value="1"/>
</dbReference>
<accession>A0A9Q1RR86</accession>
<evidence type="ECO:0000256" key="2">
    <source>
        <dbReference type="ARBA" id="ARBA00004389"/>
    </source>
</evidence>
<evidence type="ECO:0000256" key="7">
    <source>
        <dbReference type="ARBA" id="ARBA00023054"/>
    </source>
</evidence>